<reference evidence="1" key="1">
    <citation type="submission" date="2019-11" db="EMBL/GenBank/DDBJ databases">
        <authorList>
            <person name="Feng L."/>
        </authorList>
    </citation>
    <scope>NUCLEOTIDE SEQUENCE</scope>
    <source>
        <strain evidence="1">PgorbachiiLFYP46</strain>
    </source>
</reference>
<organism evidence="1">
    <name type="scientific">Peptoniphilus gorbachii</name>
    <dbReference type="NCBI Taxonomy" id="411567"/>
    <lineage>
        <taxon>Bacteria</taxon>
        <taxon>Bacillati</taxon>
        <taxon>Bacillota</taxon>
        <taxon>Tissierellia</taxon>
        <taxon>Tissierellales</taxon>
        <taxon>Peptoniphilaceae</taxon>
        <taxon>Peptoniphilus</taxon>
    </lineage>
</organism>
<protein>
    <submittedName>
        <fullName evidence="1">Uncharacterized protein</fullName>
    </submittedName>
</protein>
<dbReference type="RefSeq" id="WP_156700773.1">
    <property type="nucleotide sequence ID" value="NZ_CACRUP010000008.1"/>
</dbReference>
<accession>A0A6N2ZUR0</accession>
<proteinExistence type="predicted"/>
<dbReference type="EMBL" id="CACRUP010000008">
    <property type="protein sequence ID" value="VYT83259.1"/>
    <property type="molecule type" value="Genomic_DNA"/>
</dbReference>
<gene>
    <name evidence="1" type="ORF">PGLFYP46_01177</name>
</gene>
<sequence>MEKKTILILIITFFIINIDVFAYQETTEDKEYVTFKAYDSLDKYE</sequence>
<name>A0A6N2ZUR0_9FIRM</name>
<dbReference type="AlphaFoldDB" id="A0A6N2ZUR0"/>
<evidence type="ECO:0000313" key="1">
    <source>
        <dbReference type="EMBL" id="VYT83259.1"/>
    </source>
</evidence>